<dbReference type="PANTHER" id="PTHR43014">
    <property type="entry name" value="MERCURIC REDUCTASE"/>
    <property type="match status" value="1"/>
</dbReference>
<dbReference type="InterPro" id="IPR004099">
    <property type="entry name" value="Pyr_nucl-diS_OxRdtase_dimer"/>
</dbReference>
<comment type="cofactor">
    <cofactor evidence="1">
        <name>FAD</name>
        <dbReference type="ChEBI" id="CHEBI:57692"/>
    </cofactor>
</comment>
<dbReference type="InterPro" id="IPR016156">
    <property type="entry name" value="FAD/NAD-linked_Rdtase_dimer_sf"/>
</dbReference>
<proteinExistence type="inferred from homology"/>
<feature type="domain" description="Pyridine nucleotide-disulphide oxidoreductase dimerisation" evidence="6">
    <location>
        <begin position="36"/>
        <end position="146"/>
    </location>
</feature>
<evidence type="ECO:0000256" key="3">
    <source>
        <dbReference type="ARBA" id="ARBA00022630"/>
    </source>
</evidence>
<dbReference type="Proteomes" id="UP000605992">
    <property type="component" value="Unassembled WGS sequence"/>
</dbReference>
<sequence>MNGGPQFTYISLDDGRIVTDQLIGTGARSTADRRAVPHTLFMTPPLSGVGLTEREACEQGHSVKIAAKPIAQIAAMPRARIVEETRGLMKFVIDAGTDQILGAALLSVDSQELINTVALAMRHGVTASELRDTIYTHPSSTEGFNEVLAAG</sequence>
<dbReference type="GO" id="GO:0050660">
    <property type="term" value="F:flavin adenine dinucleotide binding"/>
    <property type="evidence" value="ECO:0007669"/>
    <property type="project" value="TreeGrafter"/>
</dbReference>
<evidence type="ECO:0000313" key="8">
    <source>
        <dbReference type="Proteomes" id="UP000605992"/>
    </source>
</evidence>
<evidence type="ECO:0000256" key="1">
    <source>
        <dbReference type="ARBA" id="ARBA00001974"/>
    </source>
</evidence>
<evidence type="ECO:0000256" key="5">
    <source>
        <dbReference type="ARBA" id="ARBA00023002"/>
    </source>
</evidence>
<dbReference type="Pfam" id="PF02852">
    <property type="entry name" value="Pyr_redox_dim"/>
    <property type="match status" value="1"/>
</dbReference>
<protein>
    <recommendedName>
        <fullName evidence="6">Pyridine nucleotide-disulphide oxidoreductase dimerisation domain-containing protein</fullName>
    </recommendedName>
</protein>
<dbReference type="EMBL" id="BOOR01000017">
    <property type="protein sequence ID" value="GII54292.1"/>
    <property type="molecule type" value="Genomic_DNA"/>
</dbReference>
<keyword evidence="4" id="KW-0274">FAD</keyword>
<evidence type="ECO:0000256" key="4">
    <source>
        <dbReference type="ARBA" id="ARBA00022827"/>
    </source>
</evidence>
<accession>A0A8J3XTF3</accession>
<keyword evidence="8" id="KW-1185">Reference proteome</keyword>
<dbReference type="GO" id="GO:0003955">
    <property type="term" value="F:NAD(P)H dehydrogenase (quinone) activity"/>
    <property type="evidence" value="ECO:0007669"/>
    <property type="project" value="TreeGrafter"/>
</dbReference>
<evidence type="ECO:0000313" key="7">
    <source>
        <dbReference type="EMBL" id="GII54292.1"/>
    </source>
</evidence>
<organism evidence="7 8">
    <name type="scientific">Planotetraspora thailandica</name>
    <dbReference type="NCBI Taxonomy" id="487172"/>
    <lineage>
        <taxon>Bacteria</taxon>
        <taxon>Bacillati</taxon>
        <taxon>Actinomycetota</taxon>
        <taxon>Actinomycetes</taxon>
        <taxon>Streptosporangiales</taxon>
        <taxon>Streptosporangiaceae</taxon>
        <taxon>Planotetraspora</taxon>
    </lineage>
</organism>
<dbReference type="FunFam" id="3.30.390.30:FF:000001">
    <property type="entry name" value="Dihydrolipoyl dehydrogenase"/>
    <property type="match status" value="1"/>
</dbReference>
<dbReference type="PANTHER" id="PTHR43014:SF4">
    <property type="entry name" value="PYRIDINE NUCLEOTIDE-DISULFIDE OXIDOREDUCTASE RCLA-RELATED"/>
    <property type="match status" value="1"/>
</dbReference>
<evidence type="ECO:0000256" key="2">
    <source>
        <dbReference type="ARBA" id="ARBA00007532"/>
    </source>
</evidence>
<gene>
    <name evidence="7" type="ORF">Pth03_26810</name>
</gene>
<evidence type="ECO:0000259" key="6">
    <source>
        <dbReference type="Pfam" id="PF02852"/>
    </source>
</evidence>
<dbReference type="Gene3D" id="3.30.390.30">
    <property type="match status" value="1"/>
</dbReference>
<dbReference type="RefSeq" id="WP_239119000.1">
    <property type="nucleotide sequence ID" value="NZ_BOOR01000017.1"/>
</dbReference>
<comment type="caution">
    <text evidence="7">The sequence shown here is derived from an EMBL/GenBank/DDBJ whole genome shotgun (WGS) entry which is preliminary data.</text>
</comment>
<reference evidence="7" key="1">
    <citation type="submission" date="2021-01" db="EMBL/GenBank/DDBJ databases">
        <title>Whole genome shotgun sequence of Planotetraspora thailandica NBRC 104271.</title>
        <authorList>
            <person name="Komaki H."/>
            <person name="Tamura T."/>
        </authorList>
    </citation>
    <scope>NUCLEOTIDE SEQUENCE</scope>
    <source>
        <strain evidence="7">NBRC 104271</strain>
    </source>
</reference>
<keyword evidence="5" id="KW-0560">Oxidoreductase</keyword>
<dbReference type="SUPFAM" id="SSF55424">
    <property type="entry name" value="FAD/NAD-linked reductases, dimerisation (C-terminal) domain"/>
    <property type="match status" value="1"/>
</dbReference>
<dbReference type="AlphaFoldDB" id="A0A8J3XTF3"/>
<keyword evidence="3" id="KW-0285">Flavoprotein</keyword>
<comment type="similarity">
    <text evidence="2">Belongs to the class-I pyridine nucleotide-disulfide oxidoreductase family.</text>
</comment>
<name>A0A8J3XTF3_9ACTN</name>